<evidence type="ECO:0000313" key="2">
    <source>
        <dbReference type="Proteomes" id="UP000515150"/>
    </source>
</evidence>
<dbReference type="RefSeq" id="XP_055369829.1">
    <property type="nucleotide sequence ID" value="XM_055513854.1"/>
</dbReference>
<evidence type="ECO:0000313" key="3">
    <source>
        <dbReference type="RefSeq" id="XP_055369829.1"/>
    </source>
</evidence>
<dbReference type="GeneID" id="121202705"/>
<keyword evidence="2" id="KW-1185">Reference proteome</keyword>
<name>A0A9W2Y7B9_BETSP</name>
<dbReference type="AlphaFoldDB" id="A0A9W2Y7B9"/>
<dbReference type="KEGG" id="bspl:121202705"/>
<protein>
    <submittedName>
        <fullName evidence="3">Uncharacterized protein LOC121202705</fullName>
    </submittedName>
</protein>
<feature type="compositionally biased region" description="Basic and acidic residues" evidence="1">
    <location>
        <begin position="176"/>
        <end position="198"/>
    </location>
</feature>
<feature type="region of interest" description="Disordered" evidence="1">
    <location>
        <begin position="153"/>
        <end position="205"/>
    </location>
</feature>
<dbReference type="OrthoDB" id="10060000at2759"/>
<sequence length="389" mass="43869">MHSQAQAHQHPLMPHHAFTPILHQTSTLLPAPHVMGAHDSNFNVHLKRAASRSSFSPVTAFQPATQTSFSSQKGRWAALHVRIAWNIYYNRKLKSIPQKPNGVYGLLTPEAPSGTGLDSELWQVSDQPSSTHPHPELPCRESGVRTELRKTVHRVSRRHPSDHASSSALCHNLPAHQREEVTPHRQEKPDGKDKHAVDQADTVEGSPLRDRAWDHNVIRQGGSLNRKRQLQHDAFIEAKRLKKEPLDDTLDSSKTFYTDPSWFSMSQMHPAVATPGHHRNTGHLSVFYPNSSTALGGTDVIPYQAAPRELLWNRREHLYSRQSVLKEHSVRPAEAFTGFFMPPLYFLPALGVQEASYLSGREFLHAPENYHPHPYRSQLSHPGFLTTSC</sequence>
<organism evidence="2 3">
    <name type="scientific">Betta splendens</name>
    <name type="common">Siamese fighting fish</name>
    <dbReference type="NCBI Taxonomy" id="158456"/>
    <lineage>
        <taxon>Eukaryota</taxon>
        <taxon>Metazoa</taxon>
        <taxon>Chordata</taxon>
        <taxon>Craniata</taxon>
        <taxon>Vertebrata</taxon>
        <taxon>Euteleostomi</taxon>
        <taxon>Actinopterygii</taxon>
        <taxon>Neopterygii</taxon>
        <taxon>Teleostei</taxon>
        <taxon>Neoteleostei</taxon>
        <taxon>Acanthomorphata</taxon>
        <taxon>Anabantaria</taxon>
        <taxon>Anabantiformes</taxon>
        <taxon>Anabantoidei</taxon>
        <taxon>Osphronemidae</taxon>
        <taxon>Betta</taxon>
    </lineage>
</organism>
<gene>
    <name evidence="3" type="primary">LOC121202705</name>
</gene>
<dbReference type="Proteomes" id="UP000515150">
    <property type="component" value="Chromosome 13"/>
</dbReference>
<evidence type="ECO:0000256" key="1">
    <source>
        <dbReference type="SAM" id="MobiDB-lite"/>
    </source>
</evidence>
<proteinExistence type="predicted"/>
<accession>A0A9W2Y7B9</accession>
<reference evidence="3" key="1">
    <citation type="submission" date="2025-08" db="UniProtKB">
        <authorList>
            <consortium name="RefSeq"/>
        </authorList>
    </citation>
    <scope>IDENTIFICATION</scope>
</reference>